<sequence>MPSWLAPCQLGRERSPGPATPPPSHLAGGGGHKRGLRENHRGASPRSTPVAGILPRQELNGGTVDAHDGTLPDFIRAKVRLLHHGFHSVKFRRLPQATEKWLPRGASLSKEKYNFLLIDWLLRTLCATSNILILLSLLATEHTFQRTNLVSQYLHSP</sequence>
<accession>A0A1F6M535</accession>
<evidence type="ECO:0000313" key="3">
    <source>
        <dbReference type="Proteomes" id="UP000178742"/>
    </source>
</evidence>
<evidence type="ECO:0000313" key="2">
    <source>
        <dbReference type="EMBL" id="OGH66653.1"/>
    </source>
</evidence>
<protein>
    <submittedName>
        <fullName evidence="2">Uncharacterized protein</fullName>
    </submittedName>
</protein>
<dbReference type="EMBL" id="MFPX01000013">
    <property type="protein sequence ID" value="OGH66653.1"/>
    <property type="molecule type" value="Genomic_DNA"/>
</dbReference>
<reference evidence="2 3" key="1">
    <citation type="journal article" date="2016" name="Nat. Commun.">
        <title>Thousands of microbial genomes shed light on interconnected biogeochemical processes in an aquifer system.</title>
        <authorList>
            <person name="Anantharaman K."/>
            <person name="Brown C.T."/>
            <person name="Hug L.A."/>
            <person name="Sharon I."/>
            <person name="Castelle C.J."/>
            <person name="Probst A.J."/>
            <person name="Thomas B.C."/>
            <person name="Singh A."/>
            <person name="Wilkins M.J."/>
            <person name="Karaoz U."/>
            <person name="Brodie E.L."/>
            <person name="Williams K.H."/>
            <person name="Hubbard S.S."/>
            <person name="Banfield J.F."/>
        </authorList>
    </citation>
    <scope>NUCLEOTIDE SEQUENCE [LARGE SCALE GENOMIC DNA]</scope>
</reference>
<feature type="region of interest" description="Disordered" evidence="1">
    <location>
        <begin position="1"/>
        <end position="53"/>
    </location>
</feature>
<organism evidence="2 3">
    <name type="scientific">Candidatus Magasanikbacteria bacterium RIFCSPHIGHO2_02_FULL_41_13</name>
    <dbReference type="NCBI Taxonomy" id="1798676"/>
    <lineage>
        <taxon>Bacteria</taxon>
        <taxon>Candidatus Magasanikiibacteriota</taxon>
    </lineage>
</organism>
<comment type="caution">
    <text evidence="2">The sequence shown here is derived from an EMBL/GenBank/DDBJ whole genome shotgun (WGS) entry which is preliminary data.</text>
</comment>
<evidence type="ECO:0000256" key="1">
    <source>
        <dbReference type="SAM" id="MobiDB-lite"/>
    </source>
</evidence>
<dbReference type="Proteomes" id="UP000178742">
    <property type="component" value="Unassembled WGS sequence"/>
</dbReference>
<proteinExistence type="predicted"/>
<gene>
    <name evidence="2" type="ORF">A3B90_01135</name>
</gene>
<dbReference type="AlphaFoldDB" id="A0A1F6M535"/>
<name>A0A1F6M535_9BACT</name>